<evidence type="ECO:0000256" key="1">
    <source>
        <dbReference type="SAM" id="Phobius"/>
    </source>
</evidence>
<dbReference type="EMBL" id="CP013650">
    <property type="protein sequence ID" value="ALS98050.1"/>
    <property type="molecule type" value="Genomic_DNA"/>
</dbReference>
<sequence>MTVFYILALLFLALVIIIPLLERSKVRMSEEQMGKLGRWVWPLVMILLITQLLYLVFAG</sequence>
<dbReference type="KEGG" id="lal:AT746_07090"/>
<keyword evidence="1" id="KW-1133">Transmembrane helix</keyword>
<dbReference type="AlphaFoldDB" id="A0A0U3AJ88"/>
<dbReference type="OrthoDB" id="6315735at2"/>
<evidence type="ECO:0000313" key="2">
    <source>
        <dbReference type="EMBL" id="ALS98050.1"/>
    </source>
</evidence>
<evidence type="ECO:0000313" key="3">
    <source>
        <dbReference type="Proteomes" id="UP000068447"/>
    </source>
</evidence>
<name>A0A0U3AJ88_9ALTE</name>
<proteinExistence type="predicted"/>
<keyword evidence="1" id="KW-0472">Membrane</keyword>
<keyword evidence="3" id="KW-1185">Reference proteome</keyword>
<feature type="transmembrane region" description="Helical" evidence="1">
    <location>
        <begin position="39"/>
        <end position="57"/>
    </location>
</feature>
<gene>
    <name evidence="2" type="ORF">AT746_07090</name>
</gene>
<accession>A0A0U3AJ88</accession>
<keyword evidence="1" id="KW-0812">Transmembrane</keyword>
<protein>
    <submittedName>
        <fullName evidence="2">Uncharacterized protein</fullName>
    </submittedName>
</protein>
<reference evidence="2 3" key="1">
    <citation type="submission" date="2015-12" db="EMBL/GenBank/DDBJ databases">
        <title>Complete genome of Lacimicrobium alkaliphilum KCTC 32984.</title>
        <authorList>
            <person name="Kim S.-G."/>
            <person name="Lee Y.-J."/>
        </authorList>
    </citation>
    <scope>NUCLEOTIDE SEQUENCE [LARGE SCALE GENOMIC DNA]</scope>
    <source>
        <strain evidence="2 3">YelD216</strain>
    </source>
</reference>
<dbReference type="RefSeq" id="WP_062478353.1">
    <property type="nucleotide sequence ID" value="NZ_CP013650.1"/>
</dbReference>
<organism evidence="2 3">
    <name type="scientific">Lacimicrobium alkaliphilum</name>
    <dbReference type="NCBI Taxonomy" id="1526571"/>
    <lineage>
        <taxon>Bacteria</taxon>
        <taxon>Pseudomonadati</taxon>
        <taxon>Pseudomonadota</taxon>
        <taxon>Gammaproteobacteria</taxon>
        <taxon>Alteromonadales</taxon>
        <taxon>Alteromonadaceae</taxon>
        <taxon>Lacimicrobium</taxon>
    </lineage>
</organism>
<dbReference type="Proteomes" id="UP000068447">
    <property type="component" value="Chromosome"/>
</dbReference>